<name>A0A3M6VPP3_9STRA</name>
<dbReference type="EMBL" id="QKXF01000587">
    <property type="protein sequence ID" value="RQM10553.1"/>
    <property type="molecule type" value="Genomic_DNA"/>
</dbReference>
<proteinExistence type="predicted"/>
<dbReference type="InterPro" id="IPR056798">
    <property type="entry name" value="ADH_Fe_C"/>
</dbReference>
<dbReference type="Pfam" id="PF25137">
    <property type="entry name" value="ADH_Fe_C"/>
    <property type="match status" value="1"/>
</dbReference>
<dbReference type="Proteomes" id="UP000282087">
    <property type="component" value="Unassembled WGS sequence"/>
</dbReference>
<dbReference type="InterPro" id="IPR001670">
    <property type="entry name" value="ADH_Fe/GldA"/>
</dbReference>
<dbReference type="CDD" id="cd14864">
    <property type="entry name" value="Fe-ADH-like"/>
    <property type="match status" value="1"/>
</dbReference>
<gene>
    <name evidence="5" type="ORF">DD237_005187</name>
    <name evidence="4" type="ORF">DD238_003987</name>
</gene>
<dbReference type="SUPFAM" id="SSF56796">
    <property type="entry name" value="Dehydroquinate synthase-like"/>
    <property type="match status" value="1"/>
</dbReference>
<dbReference type="STRING" id="542832.A0A3M6VPP3"/>
<evidence type="ECO:0000259" key="2">
    <source>
        <dbReference type="Pfam" id="PF00465"/>
    </source>
</evidence>
<dbReference type="AlphaFoldDB" id="A0A3M6VPP3"/>
<protein>
    <submittedName>
        <fullName evidence="4">Uncharacterized protein</fullName>
    </submittedName>
</protein>
<evidence type="ECO:0000313" key="5">
    <source>
        <dbReference type="EMBL" id="RQM10553.1"/>
    </source>
</evidence>
<evidence type="ECO:0000313" key="4">
    <source>
        <dbReference type="EMBL" id="RMX68848.1"/>
    </source>
</evidence>
<dbReference type="GO" id="GO:0005739">
    <property type="term" value="C:mitochondrion"/>
    <property type="evidence" value="ECO:0007669"/>
    <property type="project" value="TreeGrafter"/>
</dbReference>
<evidence type="ECO:0000259" key="3">
    <source>
        <dbReference type="Pfam" id="PF25137"/>
    </source>
</evidence>
<dbReference type="PANTHER" id="PTHR11496">
    <property type="entry name" value="ALCOHOL DEHYDROGENASE"/>
    <property type="match status" value="1"/>
</dbReference>
<dbReference type="EMBL" id="QLLG01000050">
    <property type="protein sequence ID" value="RMX68848.1"/>
    <property type="molecule type" value="Genomic_DNA"/>
</dbReference>
<evidence type="ECO:0000313" key="6">
    <source>
        <dbReference type="Proteomes" id="UP000282087"/>
    </source>
</evidence>
<dbReference type="VEuPathDB" id="FungiDB:DD237_005187"/>
<organism evidence="4 6">
    <name type="scientific">Peronospora effusa</name>
    <dbReference type="NCBI Taxonomy" id="542832"/>
    <lineage>
        <taxon>Eukaryota</taxon>
        <taxon>Sar</taxon>
        <taxon>Stramenopiles</taxon>
        <taxon>Oomycota</taxon>
        <taxon>Peronosporomycetes</taxon>
        <taxon>Peronosporales</taxon>
        <taxon>Peronosporaceae</taxon>
        <taxon>Peronospora</taxon>
    </lineage>
</organism>
<feature type="domain" description="Alcohol dehydrogenase iron-type/glycerol dehydrogenase GldA" evidence="2">
    <location>
        <begin position="38"/>
        <end position="220"/>
    </location>
</feature>
<keyword evidence="1" id="KW-0560">Oxidoreductase</keyword>
<dbReference type="GO" id="GO:0004022">
    <property type="term" value="F:alcohol dehydrogenase (NAD+) activity"/>
    <property type="evidence" value="ECO:0007669"/>
    <property type="project" value="TreeGrafter"/>
</dbReference>
<dbReference type="PANTHER" id="PTHR11496:SF83">
    <property type="entry name" value="HYDROXYACID-OXOACID TRANSHYDROGENASE, MITOCHONDRIAL"/>
    <property type="match status" value="1"/>
</dbReference>
<evidence type="ECO:0000256" key="1">
    <source>
        <dbReference type="ARBA" id="ARBA00023002"/>
    </source>
</evidence>
<sequence length="451" mass="47957">MLQLQRLMFRRSCVDVHARCISSKFDARPCELSATGQPSRVLFGAKVAAEQLGALSRASGMHKVLVVRDRDAAAASRTQFVEFLLMQAGISCFQYTLERDCATLDGVDHAAAMAQRVGADGIVGFGGGNTMDMARAVAVVLANDGSAVDFVVDRSEDSENDEVKLQQGKLQTVPLLLVPTIVGSGAEMAKRTMLLDDDAETKLLFAAGRDIVPEAVIIDPTLMLTVPLHLTVQGALTALGQCLESYLLGGADDALALEGMEAVAKALAAPLKEGKLDLKGAILREQFALGSLLSGIAANSSGTGSAQALAVSMGGISDLPHAQVATAFLPFVFDRYAELLNENEGESSFDELHEKLEDAADRLAAASGCQSDNVATWLRYVIKRFDLPTASTLEMEEDMLDGLVDRAAQYQDESMEVSRSDGNGAIMEKDDLRAIIDSAVLVVTPAKSKDK</sequence>
<dbReference type="Gene3D" id="1.20.1090.10">
    <property type="entry name" value="Dehydroquinate synthase-like - alpha domain"/>
    <property type="match status" value="1"/>
</dbReference>
<evidence type="ECO:0000313" key="7">
    <source>
        <dbReference type="Proteomes" id="UP000286097"/>
    </source>
</evidence>
<dbReference type="OrthoDB" id="339764at2759"/>
<comment type="caution">
    <text evidence="4">The sequence shown here is derived from an EMBL/GenBank/DDBJ whole genome shotgun (WGS) entry which is preliminary data.</text>
</comment>
<dbReference type="InterPro" id="IPR039697">
    <property type="entry name" value="Alcohol_dehydrogenase_Fe"/>
</dbReference>
<feature type="domain" description="Fe-containing alcohol dehydrogenase-like C-terminal" evidence="3">
    <location>
        <begin position="232"/>
        <end position="411"/>
    </location>
</feature>
<reference evidence="6 7" key="1">
    <citation type="submission" date="2018-06" db="EMBL/GenBank/DDBJ databases">
        <title>Comparative genomics of downy mildews reveals potential adaptations to biotrophy.</title>
        <authorList>
            <person name="Fletcher K."/>
            <person name="Klosterman S.J."/>
            <person name="Derevnina L."/>
            <person name="Martin F."/>
            <person name="Koike S."/>
            <person name="Reyes Chin-Wo S."/>
            <person name="Mou B."/>
            <person name="Michelmore R."/>
        </authorList>
    </citation>
    <scope>NUCLEOTIDE SEQUENCE [LARGE SCALE GENOMIC DNA]</scope>
    <source>
        <strain evidence="5 7">R13</strain>
        <strain evidence="4 6">R14</strain>
    </source>
</reference>
<dbReference type="Proteomes" id="UP000286097">
    <property type="component" value="Unassembled WGS sequence"/>
</dbReference>
<dbReference type="Pfam" id="PF00465">
    <property type="entry name" value="Fe-ADH"/>
    <property type="match status" value="1"/>
</dbReference>
<dbReference type="GO" id="GO:0046872">
    <property type="term" value="F:metal ion binding"/>
    <property type="evidence" value="ECO:0007669"/>
    <property type="project" value="InterPro"/>
</dbReference>
<keyword evidence="6" id="KW-1185">Reference proteome</keyword>
<accession>A0A3M6VPP3</accession>
<dbReference type="Gene3D" id="3.40.50.1970">
    <property type="match status" value="1"/>
</dbReference>